<dbReference type="Proteomes" id="UP000762676">
    <property type="component" value="Unassembled WGS sequence"/>
</dbReference>
<evidence type="ECO:0000256" key="2">
    <source>
        <dbReference type="SAM" id="SignalP"/>
    </source>
</evidence>
<feature type="chain" id="PRO_5043484033" evidence="2">
    <location>
        <begin position="24"/>
        <end position="105"/>
    </location>
</feature>
<protein>
    <submittedName>
        <fullName evidence="3">Uncharacterized protein</fullName>
    </submittedName>
</protein>
<gene>
    <name evidence="3" type="ORF">ElyMa_006577000</name>
</gene>
<organism evidence="3 4">
    <name type="scientific">Elysia marginata</name>
    <dbReference type="NCBI Taxonomy" id="1093978"/>
    <lineage>
        <taxon>Eukaryota</taxon>
        <taxon>Metazoa</taxon>
        <taxon>Spiralia</taxon>
        <taxon>Lophotrochozoa</taxon>
        <taxon>Mollusca</taxon>
        <taxon>Gastropoda</taxon>
        <taxon>Heterobranchia</taxon>
        <taxon>Euthyneura</taxon>
        <taxon>Panpulmonata</taxon>
        <taxon>Sacoglossa</taxon>
        <taxon>Placobranchoidea</taxon>
        <taxon>Plakobranchidae</taxon>
        <taxon>Elysia</taxon>
    </lineage>
</organism>
<proteinExistence type="predicted"/>
<keyword evidence="4" id="KW-1185">Reference proteome</keyword>
<dbReference type="AlphaFoldDB" id="A0AAV4IBE8"/>
<evidence type="ECO:0000313" key="3">
    <source>
        <dbReference type="EMBL" id="GFS07784.1"/>
    </source>
</evidence>
<feature type="compositionally biased region" description="Basic residues" evidence="1">
    <location>
        <begin position="93"/>
        <end position="105"/>
    </location>
</feature>
<dbReference type="EMBL" id="BMAT01013225">
    <property type="protein sequence ID" value="GFS07784.1"/>
    <property type="molecule type" value="Genomic_DNA"/>
</dbReference>
<comment type="caution">
    <text evidence="3">The sequence shown here is derived from an EMBL/GenBank/DDBJ whole genome shotgun (WGS) entry which is preliminary data.</text>
</comment>
<evidence type="ECO:0000256" key="1">
    <source>
        <dbReference type="SAM" id="MobiDB-lite"/>
    </source>
</evidence>
<keyword evidence="2" id="KW-0732">Signal</keyword>
<name>A0AAV4IBE8_9GAST</name>
<feature type="region of interest" description="Disordered" evidence="1">
    <location>
        <begin position="36"/>
        <end position="105"/>
    </location>
</feature>
<evidence type="ECO:0000313" key="4">
    <source>
        <dbReference type="Proteomes" id="UP000762676"/>
    </source>
</evidence>
<reference evidence="3 4" key="1">
    <citation type="journal article" date="2021" name="Elife">
        <title>Chloroplast acquisition without the gene transfer in kleptoplastic sea slugs, Plakobranchus ocellatus.</title>
        <authorList>
            <person name="Maeda T."/>
            <person name="Takahashi S."/>
            <person name="Yoshida T."/>
            <person name="Shimamura S."/>
            <person name="Takaki Y."/>
            <person name="Nagai Y."/>
            <person name="Toyoda A."/>
            <person name="Suzuki Y."/>
            <person name="Arimoto A."/>
            <person name="Ishii H."/>
            <person name="Satoh N."/>
            <person name="Nishiyama T."/>
            <person name="Hasebe M."/>
            <person name="Maruyama T."/>
            <person name="Minagawa J."/>
            <person name="Obokata J."/>
            <person name="Shigenobu S."/>
        </authorList>
    </citation>
    <scope>NUCLEOTIDE SEQUENCE [LARGE SCALE GENOMIC DNA]</scope>
</reference>
<feature type="signal peptide" evidence="2">
    <location>
        <begin position="1"/>
        <end position="23"/>
    </location>
</feature>
<accession>A0AAV4IBE8</accession>
<feature type="compositionally biased region" description="Acidic residues" evidence="1">
    <location>
        <begin position="42"/>
        <end position="87"/>
    </location>
</feature>
<sequence length="105" mass="11875">MPTKRVVIVLSSLALHALTPTCAYLESSGLITQLLKTNGDNNLDDGDDDDDDAEDDDDEEEEDGDNHDDHNDESDDSNSNNNDDEKEEEVRILKHLKYNNNYNHK</sequence>